<name>A0A1D1XWN7_9ARAE</name>
<feature type="chain" id="PRO_5008899750" evidence="1">
    <location>
        <begin position="20"/>
        <end position="176"/>
    </location>
</feature>
<dbReference type="AlphaFoldDB" id="A0A1D1XWN7"/>
<sequence length="176" mass="18266">MVKVSSLLFILAAIASSNAAIIRRASGTPGLVATVENQDTFCTFLPKEAGGNIGDSESDAFAFCTQANLANAPGGHVLPDGFITSAHFLQKDSYVQVTGTINPDAYSLSASDGGGQYDNSGSGSPPGASCANYKKFVNLVEPDAKRFCIRCCNDESDCNTGESTEGCETIIPGDYS</sequence>
<accession>A0A1D1XWN7</accession>
<organism evidence="2">
    <name type="scientific">Anthurium amnicola</name>
    <dbReference type="NCBI Taxonomy" id="1678845"/>
    <lineage>
        <taxon>Eukaryota</taxon>
        <taxon>Viridiplantae</taxon>
        <taxon>Streptophyta</taxon>
        <taxon>Embryophyta</taxon>
        <taxon>Tracheophyta</taxon>
        <taxon>Spermatophyta</taxon>
        <taxon>Magnoliopsida</taxon>
        <taxon>Liliopsida</taxon>
        <taxon>Araceae</taxon>
        <taxon>Pothoideae</taxon>
        <taxon>Potheae</taxon>
        <taxon>Anthurium</taxon>
    </lineage>
</organism>
<feature type="signal peptide" evidence="1">
    <location>
        <begin position="1"/>
        <end position="19"/>
    </location>
</feature>
<proteinExistence type="predicted"/>
<gene>
    <name evidence="2" type="primary">Slc6a19_1</name>
    <name evidence="2" type="ORF">g.93632</name>
</gene>
<evidence type="ECO:0000256" key="1">
    <source>
        <dbReference type="SAM" id="SignalP"/>
    </source>
</evidence>
<reference evidence="2" key="1">
    <citation type="submission" date="2015-07" db="EMBL/GenBank/DDBJ databases">
        <title>Transcriptome Assembly of Anthurium amnicola.</title>
        <authorList>
            <person name="Suzuki J."/>
        </authorList>
    </citation>
    <scope>NUCLEOTIDE SEQUENCE</scope>
</reference>
<evidence type="ECO:0000313" key="2">
    <source>
        <dbReference type="EMBL" id="JAT46825.1"/>
    </source>
</evidence>
<protein>
    <submittedName>
        <fullName evidence="2">Sodium-dependent neutral amino acid transporter B(0)AT1</fullName>
    </submittedName>
</protein>
<dbReference type="EMBL" id="GDJX01021111">
    <property type="protein sequence ID" value="JAT46825.1"/>
    <property type="molecule type" value="Transcribed_RNA"/>
</dbReference>
<keyword evidence="1" id="KW-0732">Signal</keyword>